<evidence type="ECO:0000313" key="4">
    <source>
        <dbReference type="Proteomes" id="UP000019678"/>
    </source>
</evidence>
<protein>
    <recommendedName>
        <fullName evidence="5">Lipoprotein</fullName>
    </recommendedName>
</protein>
<dbReference type="PROSITE" id="PS51257">
    <property type="entry name" value="PROKAR_LIPOPROTEIN"/>
    <property type="match status" value="1"/>
</dbReference>
<keyword evidence="4" id="KW-1185">Reference proteome</keyword>
<reference evidence="3 4" key="1">
    <citation type="submission" date="2013-05" db="EMBL/GenBank/DDBJ databases">
        <title>Genome assembly of Chondromyces apiculatus DSM 436.</title>
        <authorList>
            <person name="Sharma G."/>
            <person name="Khatri I."/>
            <person name="Kaur C."/>
            <person name="Mayilraj S."/>
            <person name="Subramanian S."/>
        </authorList>
    </citation>
    <scope>NUCLEOTIDE SEQUENCE [LARGE SCALE GENOMIC DNA]</scope>
    <source>
        <strain evidence="3 4">DSM 436</strain>
    </source>
</reference>
<evidence type="ECO:0000256" key="2">
    <source>
        <dbReference type="SAM" id="SignalP"/>
    </source>
</evidence>
<gene>
    <name evidence="3" type="ORF">CAP_5123</name>
</gene>
<keyword evidence="2" id="KW-0732">Signal</keyword>
<feature type="chain" id="PRO_5001496299" description="Lipoprotein" evidence="2">
    <location>
        <begin position="20"/>
        <end position="318"/>
    </location>
</feature>
<sequence>MTSLSKKLALLGLILGALATGCLSTEEDGEGLEVDGVSYESMEGPIDTNNGLHPDRVYEALGSFNATLDNRLLAPDGTTIDQAQSTLGFPDDHSDLFSYLVRAALPQETSVQDSNGTSYPGEGLLNLQGAWETGTLTSRDQSSIRETVWAFTKPYGHLQIWLSGMTVKTPPHSPGPLGHYYREAVWSSYRTTSPNTFGGGEDSENARGSSEDPPEAPGQGQWRDVVYIFSGHPALAFSSTNGLAPPSSYDVYRYCGNYAGQGCSIERVVVQTMDNHINPAGYARFMNDCVMVPRDNQPICNGVPAVTSYVTIHGGIAM</sequence>
<evidence type="ECO:0000256" key="1">
    <source>
        <dbReference type="SAM" id="MobiDB-lite"/>
    </source>
</evidence>
<dbReference type="RefSeq" id="WP_044245186.1">
    <property type="nucleotide sequence ID" value="NZ_ASRX01000041.1"/>
</dbReference>
<organism evidence="3 4">
    <name type="scientific">Chondromyces apiculatus DSM 436</name>
    <dbReference type="NCBI Taxonomy" id="1192034"/>
    <lineage>
        <taxon>Bacteria</taxon>
        <taxon>Pseudomonadati</taxon>
        <taxon>Myxococcota</taxon>
        <taxon>Polyangia</taxon>
        <taxon>Polyangiales</taxon>
        <taxon>Polyangiaceae</taxon>
        <taxon>Chondromyces</taxon>
    </lineage>
</organism>
<proteinExistence type="predicted"/>
<feature type="region of interest" description="Disordered" evidence="1">
    <location>
        <begin position="192"/>
        <end position="219"/>
    </location>
</feature>
<accession>A0A017T3M5</accession>
<dbReference type="EMBL" id="ASRX01000041">
    <property type="protein sequence ID" value="EYF03859.1"/>
    <property type="molecule type" value="Genomic_DNA"/>
</dbReference>
<evidence type="ECO:0008006" key="5">
    <source>
        <dbReference type="Google" id="ProtNLM"/>
    </source>
</evidence>
<comment type="caution">
    <text evidence="3">The sequence shown here is derived from an EMBL/GenBank/DDBJ whole genome shotgun (WGS) entry which is preliminary data.</text>
</comment>
<dbReference type="STRING" id="1192034.CAP_5123"/>
<dbReference type="AlphaFoldDB" id="A0A017T3M5"/>
<evidence type="ECO:0000313" key="3">
    <source>
        <dbReference type="EMBL" id="EYF03859.1"/>
    </source>
</evidence>
<dbReference type="Proteomes" id="UP000019678">
    <property type="component" value="Unassembled WGS sequence"/>
</dbReference>
<feature type="signal peptide" evidence="2">
    <location>
        <begin position="1"/>
        <end position="19"/>
    </location>
</feature>
<name>A0A017T3M5_9BACT</name>